<sequence>PPQLDGRPRLGRGKGAHRGFYGQQEEAEDKRWQHRNNSNNLGNDAYSRFNENRGGGRRKDEPGEAVLDRSGWSSASSWAVRKTLPADVQDYYSKRERGGPGVWNRQEEEPTAAAAAADAPKSEAAPQTVPGNAAVPVLNVIPAQLNVLHHHYPMQGPPGALPVSLQPAAPYAIPPQVPVHLHPALPLLQAPPLGAQGSPPPFLYLHLDGKHRGRFRQTRPPSHSDQSGRRRGEQSQPLPSSTTQPGRAQADSSKKEKVSGRAAGTTAPCSASIQPKQQIQEKAISEVKTAIKPFYQRKEITKEEYKEIVRKAVEKVCHSKSGEVNSSKVANLVKAYVDKYKRARKK</sequence>
<feature type="compositionally biased region" description="Polar residues" evidence="1">
    <location>
        <begin position="234"/>
        <end position="246"/>
    </location>
</feature>
<accession>H3CJQ9</accession>
<evidence type="ECO:0000259" key="2">
    <source>
        <dbReference type="Pfam" id="PF23030"/>
    </source>
</evidence>
<protein>
    <recommendedName>
        <fullName evidence="2">SFR19-like C-terminal domain-containing protein</fullName>
    </recommendedName>
</protein>
<reference evidence="4" key="1">
    <citation type="journal article" date="2004" name="Nature">
        <title>Genome duplication in the teleost fish Tetraodon nigroviridis reveals the early vertebrate proto-karyotype.</title>
        <authorList>
            <person name="Jaillon O."/>
            <person name="Aury J.-M."/>
            <person name="Brunet F."/>
            <person name="Petit J.-L."/>
            <person name="Stange-Thomann N."/>
            <person name="Mauceli E."/>
            <person name="Bouneau L."/>
            <person name="Fischer C."/>
            <person name="Ozouf-Costaz C."/>
            <person name="Bernot A."/>
            <person name="Nicaud S."/>
            <person name="Jaffe D."/>
            <person name="Fisher S."/>
            <person name="Lutfalla G."/>
            <person name="Dossat C."/>
            <person name="Segurens B."/>
            <person name="Dasilva C."/>
            <person name="Salanoubat M."/>
            <person name="Levy M."/>
            <person name="Boudet N."/>
            <person name="Castellano S."/>
            <person name="Anthouard V."/>
            <person name="Jubin C."/>
            <person name="Castelli V."/>
            <person name="Katinka M."/>
            <person name="Vacherie B."/>
            <person name="Biemont C."/>
            <person name="Skalli Z."/>
            <person name="Cattolico L."/>
            <person name="Poulain J."/>
            <person name="De Berardinis V."/>
            <person name="Cruaud C."/>
            <person name="Duprat S."/>
            <person name="Brottier P."/>
            <person name="Coutanceau J.-P."/>
            <person name="Gouzy J."/>
            <person name="Parra G."/>
            <person name="Lardier G."/>
            <person name="Chapple C."/>
            <person name="McKernan K.J."/>
            <person name="McEwan P."/>
            <person name="Bosak S."/>
            <person name="Kellis M."/>
            <person name="Volff J.-N."/>
            <person name="Guigo R."/>
            <person name="Zody M.C."/>
            <person name="Mesirov J."/>
            <person name="Lindblad-Toh K."/>
            <person name="Birren B."/>
            <person name="Nusbaum C."/>
            <person name="Kahn D."/>
            <person name="Robinson-Rechavi M."/>
            <person name="Laudet V."/>
            <person name="Schachter V."/>
            <person name="Quetier F."/>
            <person name="Saurin W."/>
            <person name="Scarpelli C."/>
            <person name="Wincker P."/>
            <person name="Lander E.S."/>
            <person name="Weissenbach J."/>
            <person name="Roest Crollius H."/>
        </authorList>
    </citation>
    <scope>NUCLEOTIDE SEQUENCE [LARGE SCALE GENOMIC DNA]</scope>
</reference>
<dbReference type="HOGENOM" id="CLU_005291_1_0_1"/>
<feature type="domain" description="SFR19-like C-terminal" evidence="2">
    <location>
        <begin position="275"/>
        <end position="346"/>
    </location>
</feature>
<feature type="compositionally biased region" description="Polar residues" evidence="1">
    <location>
        <begin position="267"/>
        <end position="276"/>
    </location>
</feature>
<feature type="region of interest" description="Disordered" evidence="1">
    <location>
        <begin position="93"/>
        <end position="128"/>
    </location>
</feature>
<reference evidence="3" key="3">
    <citation type="submission" date="2025-09" db="UniProtKB">
        <authorList>
            <consortium name="Ensembl"/>
        </authorList>
    </citation>
    <scope>IDENTIFICATION</scope>
</reference>
<proteinExistence type="predicted"/>
<evidence type="ECO:0000256" key="1">
    <source>
        <dbReference type="SAM" id="MobiDB-lite"/>
    </source>
</evidence>
<name>H3CJQ9_TETNG</name>
<feature type="region of interest" description="Disordered" evidence="1">
    <location>
        <begin position="1"/>
        <end position="76"/>
    </location>
</feature>
<dbReference type="Proteomes" id="UP000007303">
    <property type="component" value="Unassembled WGS sequence"/>
</dbReference>
<dbReference type="AlphaFoldDB" id="H3CJQ9"/>
<dbReference type="Ensembl" id="ENSTNIT00000008656.1">
    <property type="protein sequence ID" value="ENSTNIP00000008488.1"/>
    <property type="gene ID" value="ENSTNIG00000005772.1"/>
</dbReference>
<dbReference type="GO" id="GO:0000245">
    <property type="term" value="P:spliceosomal complex assembly"/>
    <property type="evidence" value="ECO:0007669"/>
    <property type="project" value="TreeGrafter"/>
</dbReference>
<evidence type="ECO:0000313" key="4">
    <source>
        <dbReference type="Proteomes" id="UP000007303"/>
    </source>
</evidence>
<evidence type="ECO:0000313" key="3">
    <source>
        <dbReference type="Ensembl" id="ENSTNIP00000008488.1"/>
    </source>
</evidence>
<feature type="region of interest" description="Disordered" evidence="1">
    <location>
        <begin position="213"/>
        <end position="276"/>
    </location>
</feature>
<keyword evidence="4" id="KW-1185">Reference proteome</keyword>
<dbReference type="GeneTree" id="ENSGT00950000183205"/>
<dbReference type="InterPro" id="IPR057031">
    <property type="entry name" value="SFR19-like_C"/>
</dbReference>
<organism evidence="3 4">
    <name type="scientific">Tetraodon nigroviridis</name>
    <name type="common">Spotted green pufferfish</name>
    <name type="synonym">Chelonodon nigroviridis</name>
    <dbReference type="NCBI Taxonomy" id="99883"/>
    <lineage>
        <taxon>Eukaryota</taxon>
        <taxon>Metazoa</taxon>
        <taxon>Chordata</taxon>
        <taxon>Craniata</taxon>
        <taxon>Vertebrata</taxon>
        <taxon>Euteleostomi</taxon>
        <taxon>Actinopterygii</taxon>
        <taxon>Neopterygii</taxon>
        <taxon>Teleostei</taxon>
        <taxon>Neoteleostei</taxon>
        <taxon>Acanthomorphata</taxon>
        <taxon>Eupercaria</taxon>
        <taxon>Tetraodontiformes</taxon>
        <taxon>Tetradontoidea</taxon>
        <taxon>Tetraodontidae</taxon>
        <taxon>Tetraodon</taxon>
    </lineage>
</organism>
<dbReference type="GO" id="GO:0003723">
    <property type="term" value="F:RNA binding"/>
    <property type="evidence" value="ECO:0007669"/>
    <property type="project" value="TreeGrafter"/>
</dbReference>
<feature type="compositionally biased region" description="Low complexity" evidence="1">
    <location>
        <begin position="111"/>
        <end position="126"/>
    </location>
</feature>
<dbReference type="PANTHER" id="PTHR47048:SF1">
    <property type="entry name" value="PROTEIN SCAF11"/>
    <property type="match status" value="1"/>
</dbReference>
<dbReference type="PANTHER" id="PTHR47048">
    <property type="entry name" value="PROTEIN SCAF11"/>
    <property type="match status" value="1"/>
</dbReference>
<dbReference type="Pfam" id="PF23030">
    <property type="entry name" value="SCAF11-like_C"/>
    <property type="match status" value="1"/>
</dbReference>
<reference evidence="3" key="2">
    <citation type="submission" date="2025-08" db="UniProtKB">
        <authorList>
            <consortium name="Ensembl"/>
        </authorList>
    </citation>
    <scope>IDENTIFICATION</scope>
</reference>